<dbReference type="Gene3D" id="3.40.50.720">
    <property type="entry name" value="NAD(P)-binding Rossmann-like Domain"/>
    <property type="match status" value="1"/>
</dbReference>
<comment type="caution">
    <text evidence="2">The sequence shown here is derived from an EMBL/GenBank/DDBJ whole genome shotgun (WGS) entry which is preliminary data.</text>
</comment>
<dbReference type="Proteomes" id="UP001500630">
    <property type="component" value="Unassembled WGS sequence"/>
</dbReference>
<reference evidence="3" key="1">
    <citation type="journal article" date="2019" name="Int. J. Syst. Evol. Microbiol.">
        <title>The Global Catalogue of Microorganisms (GCM) 10K type strain sequencing project: providing services to taxonomists for standard genome sequencing and annotation.</title>
        <authorList>
            <consortium name="The Broad Institute Genomics Platform"/>
            <consortium name="The Broad Institute Genome Sequencing Center for Infectious Disease"/>
            <person name="Wu L."/>
            <person name="Ma J."/>
        </authorList>
    </citation>
    <scope>NUCLEOTIDE SEQUENCE [LARGE SCALE GENOMIC DNA]</scope>
    <source>
        <strain evidence="3">JCM 17326</strain>
    </source>
</reference>
<dbReference type="PANTHER" id="PTHR43162:SF1">
    <property type="entry name" value="PRESTALK A DIFFERENTIATION PROTEIN A"/>
    <property type="match status" value="1"/>
</dbReference>
<evidence type="ECO:0000313" key="3">
    <source>
        <dbReference type="Proteomes" id="UP001500630"/>
    </source>
</evidence>
<evidence type="ECO:0000259" key="1">
    <source>
        <dbReference type="Pfam" id="PF13460"/>
    </source>
</evidence>
<proteinExistence type="predicted"/>
<dbReference type="PANTHER" id="PTHR43162">
    <property type="match status" value="1"/>
</dbReference>
<dbReference type="InterPro" id="IPR016040">
    <property type="entry name" value="NAD(P)-bd_dom"/>
</dbReference>
<feature type="domain" description="NAD(P)-binding" evidence="1">
    <location>
        <begin position="9"/>
        <end position="149"/>
    </location>
</feature>
<dbReference type="Gene3D" id="3.90.25.10">
    <property type="entry name" value="UDP-galactose 4-epimerase, domain 1"/>
    <property type="match status" value="1"/>
</dbReference>
<dbReference type="SUPFAM" id="SSF51735">
    <property type="entry name" value="NAD(P)-binding Rossmann-fold domains"/>
    <property type="match status" value="1"/>
</dbReference>
<gene>
    <name evidence="2" type="ORF">GCM10022419_125950</name>
</gene>
<dbReference type="RefSeq" id="WP_345578432.1">
    <property type="nucleotide sequence ID" value="NZ_BAABDQ010000059.1"/>
</dbReference>
<dbReference type="Pfam" id="PF13460">
    <property type="entry name" value="NAD_binding_10"/>
    <property type="match status" value="1"/>
</dbReference>
<dbReference type="EMBL" id="BAABDQ010000059">
    <property type="protein sequence ID" value="GAA3619184.1"/>
    <property type="molecule type" value="Genomic_DNA"/>
</dbReference>
<accession>A0ABP6ZWM3</accession>
<name>A0ABP6ZWM3_9ACTN</name>
<dbReference type="InterPro" id="IPR036291">
    <property type="entry name" value="NAD(P)-bd_dom_sf"/>
</dbReference>
<dbReference type="InterPro" id="IPR051604">
    <property type="entry name" value="Ergot_Alk_Oxidoreductase"/>
</dbReference>
<keyword evidence="3" id="KW-1185">Reference proteome</keyword>
<organism evidence="2 3">
    <name type="scientific">Nonomuraea rosea</name>
    <dbReference type="NCBI Taxonomy" id="638574"/>
    <lineage>
        <taxon>Bacteria</taxon>
        <taxon>Bacillati</taxon>
        <taxon>Actinomycetota</taxon>
        <taxon>Actinomycetes</taxon>
        <taxon>Streptosporangiales</taxon>
        <taxon>Streptosporangiaceae</taxon>
        <taxon>Nonomuraea</taxon>
    </lineage>
</organism>
<sequence>MEIAITAPSGNVGRFLTGHLVRAGLRPRLLSRHPDRARASWGDLVDARETDLRDAAAVTEATRGIDALYLVVPPGESGDPVEAYAEVGEAVAAAVAANRVPHTVLQSSVGAELREGAGEIDGLARVEQTLDRTIAGEAGLAVTHLRCGYFFSNLLYELDGIRAGTVDVLLPTGRPFSWVAPADIAAVGASLLLHAGRPGRRVQGVHGPQDLSWEQAVAVVGDVLGRTVSARRVDDDAMRATLAGAGLSPAQVEAIVRMSTGLREGFVPEQPRTPVTTTDTTLGAWAWAELRPALQASG</sequence>
<protein>
    <submittedName>
        <fullName evidence="2">NAD(P)H-binding protein</fullName>
    </submittedName>
</protein>
<evidence type="ECO:0000313" key="2">
    <source>
        <dbReference type="EMBL" id="GAA3619184.1"/>
    </source>
</evidence>